<keyword evidence="12" id="KW-1185">Reference proteome</keyword>
<evidence type="ECO:0000256" key="3">
    <source>
        <dbReference type="ARBA" id="ARBA00012780"/>
    </source>
</evidence>
<evidence type="ECO:0000256" key="7">
    <source>
        <dbReference type="ARBA" id="ARBA00033417"/>
    </source>
</evidence>
<dbReference type="InterPro" id="IPR044965">
    <property type="entry name" value="Glyco_hydro_17_plant"/>
</dbReference>
<keyword evidence="10" id="KW-0732">Signal</keyword>
<name>A0A7J6ED18_CANSA</name>
<accession>A0A7J6ED18</accession>
<dbReference type="Gene3D" id="3.20.20.80">
    <property type="entry name" value="Glycosidases"/>
    <property type="match status" value="1"/>
</dbReference>
<keyword evidence="4 9" id="KW-0378">Hydrolase</keyword>
<evidence type="ECO:0000256" key="4">
    <source>
        <dbReference type="ARBA" id="ARBA00022801"/>
    </source>
</evidence>
<dbReference type="Proteomes" id="UP000583929">
    <property type="component" value="Unassembled WGS sequence"/>
</dbReference>
<feature type="chain" id="PRO_5029798569" description="glucan endo-1,3-beta-D-glucosidase" evidence="10">
    <location>
        <begin position="39"/>
        <end position="341"/>
    </location>
</feature>
<dbReference type="InterPro" id="IPR017853">
    <property type="entry name" value="GH"/>
</dbReference>
<comment type="caution">
    <text evidence="11">The sequence shown here is derived from an EMBL/GenBank/DDBJ whole genome shotgun (WGS) entry which is preliminary data.</text>
</comment>
<evidence type="ECO:0000256" key="5">
    <source>
        <dbReference type="ARBA" id="ARBA00023295"/>
    </source>
</evidence>
<protein>
    <recommendedName>
        <fullName evidence="3">glucan endo-1,3-beta-D-glucosidase</fullName>
        <ecNumber evidence="3">3.2.1.39</ecNumber>
    </recommendedName>
    <alternativeName>
        <fullName evidence="6">(1-&gt;3)-beta-glucan endohydrolase</fullName>
    </alternativeName>
    <alternativeName>
        <fullName evidence="7">Beta-1,3-endoglucanase</fullName>
    </alternativeName>
</protein>
<dbReference type="InterPro" id="IPR000490">
    <property type="entry name" value="Glyco_hydro_17"/>
</dbReference>
<comment type="similarity">
    <text evidence="2 8">Belongs to the glycosyl hydrolase 17 family.</text>
</comment>
<evidence type="ECO:0000256" key="8">
    <source>
        <dbReference type="RuleBase" id="RU004335"/>
    </source>
</evidence>
<keyword evidence="5 9" id="KW-0326">Glycosidase</keyword>
<evidence type="ECO:0000256" key="10">
    <source>
        <dbReference type="SAM" id="SignalP"/>
    </source>
</evidence>
<organism evidence="11 12">
    <name type="scientific">Cannabis sativa</name>
    <name type="common">Hemp</name>
    <name type="synonym">Marijuana</name>
    <dbReference type="NCBI Taxonomy" id="3483"/>
    <lineage>
        <taxon>Eukaryota</taxon>
        <taxon>Viridiplantae</taxon>
        <taxon>Streptophyta</taxon>
        <taxon>Embryophyta</taxon>
        <taxon>Tracheophyta</taxon>
        <taxon>Spermatophyta</taxon>
        <taxon>Magnoliopsida</taxon>
        <taxon>eudicotyledons</taxon>
        <taxon>Gunneridae</taxon>
        <taxon>Pentapetalae</taxon>
        <taxon>rosids</taxon>
        <taxon>fabids</taxon>
        <taxon>Rosales</taxon>
        <taxon>Cannabaceae</taxon>
        <taxon>Cannabis</taxon>
    </lineage>
</organism>
<evidence type="ECO:0000256" key="1">
    <source>
        <dbReference type="ARBA" id="ARBA00000382"/>
    </source>
</evidence>
<dbReference type="FunFam" id="3.20.20.80:FF:000010">
    <property type="entry name" value="glucan endo-1,3-beta-glucosidase, basic"/>
    <property type="match status" value="1"/>
</dbReference>
<comment type="catalytic activity">
    <reaction evidence="1">
        <text>Hydrolysis of (1-&gt;3)-beta-D-glucosidic linkages in (1-&gt;3)-beta-D-glucans.</text>
        <dbReference type="EC" id="3.2.1.39"/>
    </reaction>
</comment>
<evidence type="ECO:0000256" key="9">
    <source>
        <dbReference type="RuleBase" id="RU004336"/>
    </source>
</evidence>
<dbReference type="PANTHER" id="PTHR32227">
    <property type="entry name" value="GLUCAN ENDO-1,3-BETA-GLUCOSIDASE BG1-RELATED-RELATED"/>
    <property type="match status" value="1"/>
</dbReference>
<dbReference type="GO" id="GO:0042973">
    <property type="term" value="F:glucan endo-1,3-beta-D-glucosidase activity"/>
    <property type="evidence" value="ECO:0007669"/>
    <property type="project" value="UniProtKB-EC"/>
</dbReference>
<evidence type="ECO:0000256" key="6">
    <source>
        <dbReference type="ARBA" id="ARBA00033335"/>
    </source>
</evidence>
<dbReference type="EMBL" id="JAATIQ010000431">
    <property type="protein sequence ID" value="KAF4356325.1"/>
    <property type="molecule type" value="Genomic_DNA"/>
</dbReference>
<dbReference type="PROSITE" id="PS00587">
    <property type="entry name" value="GLYCOSYL_HYDROL_F17"/>
    <property type="match status" value="1"/>
</dbReference>
<sequence length="341" mass="37302">MAKIYSHAAANNNNNLSMAISTMLLLGLLMSTLDKTVAQIGVCYGLLGNNLPSPQEVINLYKQYNIRRMRLYSPNDAVSRALSGSNIEIMLGIPNDALEGIANSQSTADTWIQNNVRNYNNVNFKYIAVGNEIKTNDRAAQFLVPAMERIQNSINSAGLANRIKVSTSVNTGILGVSYPPSSGSFTSNYGPIINPVIRFLVNNRSPFYKENSNTISLDYALFKSQSVVVRDGQNGYKNLFDAILDAVYSALEKAGGSSLEIVVSESGWPSDGGPGTSFANAGTYIANLIQHVKGGTPKRPGKAIETYVFAMFNENQKSPEYEKHWGLFFPSKQLKYNIILN</sequence>
<dbReference type="EC" id="3.2.1.39" evidence="3"/>
<dbReference type="SUPFAM" id="SSF51445">
    <property type="entry name" value="(Trans)glycosidases"/>
    <property type="match status" value="1"/>
</dbReference>
<dbReference type="AlphaFoldDB" id="A0A7J6ED18"/>
<dbReference type="GO" id="GO:0005975">
    <property type="term" value="P:carbohydrate metabolic process"/>
    <property type="evidence" value="ECO:0007669"/>
    <property type="project" value="InterPro"/>
</dbReference>
<evidence type="ECO:0000256" key="2">
    <source>
        <dbReference type="ARBA" id="ARBA00008773"/>
    </source>
</evidence>
<evidence type="ECO:0000313" key="11">
    <source>
        <dbReference type="EMBL" id="KAF4356325.1"/>
    </source>
</evidence>
<reference evidence="11 12" key="1">
    <citation type="journal article" date="2020" name="bioRxiv">
        <title>Sequence and annotation of 42 cannabis genomes reveals extensive copy number variation in cannabinoid synthesis and pathogen resistance genes.</title>
        <authorList>
            <person name="Mckernan K.J."/>
            <person name="Helbert Y."/>
            <person name="Kane L.T."/>
            <person name="Ebling H."/>
            <person name="Zhang L."/>
            <person name="Liu B."/>
            <person name="Eaton Z."/>
            <person name="Mclaughlin S."/>
            <person name="Kingan S."/>
            <person name="Baybayan P."/>
            <person name="Concepcion G."/>
            <person name="Jordan M."/>
            <person name="Riva A."/>
            <person name="Barbazuk W."/>
            <person name="Harkins T."/>
        </authorList>
    </citation>
    <scope>NUCLEOTIDE SEQUENCE [LARGE SCALE GENOMIC DNA]</scope>
    <source>
        <strain evidence="12">cv. Jamaican Lion 4</strain>
        <tissue evidence="11">Leaf</tissue>
    </source>
</reference>
<proteinExistence type="inferred from homology"/>
<evidence type="ECO:0000313" key="12">
    <source>
        <dbReference type="Proteomes" id="UP000583929"/>
    </source>
</evidence>
<dbReference type="Pfam" id="PF00332">
    <property type="entry name" value="Glyco_hydro_17"/>
    <property type="match status" value="1"/>
</dbReference>
<feature type="signal peptide" evidence="10">
    <location>
        <begin position="1"/>
        <end position="38"/>
    </location>
</feature>
<gene>
    <name evidence="11" type="ORF">G4B88_001200</name>
</gene>